<dbReference type="HOGENOM" id="CLU_2513541_0_0_1"/>
<dbReference type="InParanoid" id="A0A0C3P363"/>
<organism evidence="1 2">
    <name type="scientific">Pisolithus tinctorius Marx 270</name>
    <dbReference type="NCBI Taxonomy" id="870435"/>
    <lineage>
        <taxon>Eukaryota</taxon>
        <taxon>Fungi</taxon>
        <taxon>Dikarya</taxon>
        <taxon>Basidiomycota</taxon>
        <taxon>Agaricomycotina</taxon>
        <taxon>Agaricomycetes</taxon>
        <taxon>Agaricomycetidae</taxon>
        <taxon>Boletales</taxon>
        <taxon>Sclerodermatineae</taxon>
        <taxon>Pisolithaceae</taxon>
        <taxon>Pisolithus</taxon>
    </lineage>
</organism>
<accession>A0A0C3P363</accession>
<dbReference type="AlphaFoldDB" id="A0A0C3P363"/>
<reference evidence="2" key="2">
    <citation type="submission" date="2015-01" db="EMBL/GenBank/DDBJ databases">
        <title>Evolutionary Origins and Diversification of the Mycorrhizal Mutualists.</title>
        <authorList>
            <consortium name="DOE Joint Genome Institute"/>
            <consortium name="Mycorrhizal Genomics Consortium"/>
            <person name="Kohler A."/>
            <person name="Kuo A."/>
            <person name="Nagy L.G."/>
            <person name="Floudas D."/>
            <person name="Copeland A."/>
            <person name="Barry K.W."/>
            <person name="Cichocki N."/>
            <person name="Veneault-Fourrey C."/>
            <person name="LaButti K."/>
            <person name="Lindquist E.A."/>
            <person name="Lipzen A."/>
            <person name="Lundell T."/>
            <person name="Morin E."/>
            <person name="Murat C."/>
            <person name="Riley R."/>
            <person name="Ohm R."/>
            <person name="Sun H."/>
            <person name="Tunlid A."/>
            <person name="Henrissat B."/>
            <person name="Grigoriev I.V."/>
            <person name="Hibbett D.S."/>
            <person name="Martin F."/>
        </authorList>
    </citation>
    <scope>NUCLEOTIDE SEQUENCE [LARGE SCALE GENOMIC DNA]</scope>
    <source>
        <strain evidence="2">Marx 270</strain>
    </source>
</reference>
<reference evidence="1 2" key="1">
    <citation type="submission" date="2014-04" db="EMBL/GenBank/DDBJ databases">
        <authorList>
            <consortium name="DOE Joint Genome Institute"/>
            <person name="Kuo A."/>
            <person name="Kohler A."/>
            <person name="Costa M.D."/>
            <person name="Nagy L.G."/>
            <person name="Floudas D."/>
            <person name="Copeland A."/>
            <person name="Barry K.W."/>
            <person name="Cichocki N."/>
            <person name="Veneault-Fourrey C."/>
            <person name="LaButti K."/>
            <person name="Lindquist E.A."/>
            <person name="Lipzen A."/>
            <person name="Lundell T."/>
            <person name="Morin E."/>
            <person name="Murat C."/>
            <person name="Sun H."/>
            <person name="Tunlid A."/>
            <person name="Henrissat B."/>
            <person name="Grigoriev I.V."/>
            <person name="Hibbett D.S."/>
            <person name="Martin F."/>
            <person name="Nordberg H.P."/>
            <person name="Cantor M.N."/>
            <person name="Hua S.X."/>
        </authorList>
    </citation>
    <scope>NUCLEOTIDE SEQUENCE [LARGE SCALE GENOMIC DNA]</scope>
    <source>
        <strain evidence="1 2">Marx 270</strain>
    </source>
</reference>
<dbReference type="EMBL" id="KN831960">
    <property type="protein sequence ID" value="KIO07470.1"/>
    <property type="molecule type" value="Genomic_DNA"/>
</dbReference>
<evidence type="ECO:0000313" key="2">
    <source>
        <dbReference type="Proteomes" id="UP000054217"/>
    </source>
</evidence>
<name>A0A0C3P363_PISTI</name>
<dbReference type="Proteomes" id="UP000054217">
    <property type="component" value="Unassembled WGS sequence"/>
</dbReference>
<gene>
    <name evidence="1" type="ORF">M404DRAFT_998190</name>
</gene>
<proteinExistence type="predicted"/>
<sequence>MDLLSTVYHCSILSVLSRLGSRLHAWIIPSKGEGVRGAFLFLCISMTFLTLRNDGVLAGIHTLPTEKGIAYWQGIALDELKVQVC</sequence>
<evidence type="ECO:0000313" key="1">
    <source>
        <dbReference type="EMBL" id="KIO07470.1"/>
    </source>
</evidence>
<keyword evidence="2" id="KW-1185">Reference proteome</keyword>
<protein>
    <submittedName>
        <fullName evidence="1">Uncharacterized protein</fullName>
    </submittedName>
</protein>